<dbReference type="AlphaFoldDB" id="A0A0H4T194"/>
<keyword evidence="2 4" id="KW-0689">Ribosomal protein</keyword>
<evidence type="ECO:0000313" key="5">
    <source>
        <dbReference type="EMBL" id="AKQ01338.1"/>
    </source>
</evidence>
<dbReference type="GO" id="GO:0005840">
    <property type="term" value="C:ribosome"/>
    <property type="evidence" value="ECO:0007669"/>
    <property type="project" value="UniProtKB-KW"/>
</dbReference>
<organism evidence="5">
    <name type="scientific">uncultured Ignavibacteria bacterium Rifle_16ft_4_minimus_16666</name>
    <dbReference type="NCBI Taxonomy" id="1665099"/>
    <lineage>
        <taxon>Bacteria</taxon>
        <taxon>Pseudomonadati</taxon>
        <taxon>Ignavibacteriota</taxon>
        <taxon>Ignavibacteria</taxon>
        <taxon>environmental samples</taxon>
    </lineage>
</organism>
<gene>
    <name evidence="4" type="primary">rplW</name>
</gene>
<proteinExistence type="inferred from homology"/>
<dbReference type="InterPro" id="IPR013025">
    <property type="entry name" value="Ribosomal_uL23-like"/>
</dbReference>
<comment type="subunit">
    <text evidence="4">Part of the 50S ribosomal subunit. Contacts protein L29, and trigger factor when it is bound to the ribosome.</text>
</comment>
<dbReference type="NCBIfam" id="NF004363">
    <property type="entry name" value="PRK05738.2-4"/>
    <property type="match status" value="1"/>
</dbReference>
<dbReference type="GO" id="GO:0006412">
    <property type="term" value="P:translation"/>
    <property type="evidence" value="ECO:0007669"/>
    <property type="project" value="UniProtKB-UniRule"/>
</dbReference>
<evidence type="ECO:0000256" key="1">
    <source>
        <dbReference type="ARBA" id="ARBA00006700"/>
    </source>
</evidence>
<keyword evidence="3 4" id="KW-0687">Ribonucleoprotein</keyword>
<accession>A0A0H4T194</accession>
<protein>
    <recommendedName>
        <fullName evidence="4">Large ribosomal subunit protein uL23</fullName>
    </recommendedName>
</protein>
<evidence type="ECO:0000256" key="4">
    <source>
        <dbReference type="HAMAP-Rule" id="MF_01369"/>
    </source>
</evidence>
<evidence type="ECO:0000256" key="2">
    <source>
        <dbReference type="ARBA" id="ARBA00022980"/>
    </source>
</evidence>
<comment type="function">
    <text evidence="4">One of the early assembly proteins it binds 23S rRNA. One of the proteins that surrounds the polypeptide exit tunnel on the outside of the ribosome. Forms the main docking site for trigger factor binding to the ribosome.</text>
</comment>
<dbReference type="Pfam" id="PF00276">
    <property type="entry name" value="Ribosomal_L23"/>
    <property type="match status" value="1"/>
</dbReference>
<dbReference type="GO" id="GO:0019843">
    <property type="term" value="F:rRNA binding"/>
    <property type="evidence" value="ECO:0007669"/>
    <property type="project" value="UniProtKB-UniRule"/>
</dbReference>
<dbReference type="GO" id="GO:1990904">
    <property type="term" value="C:ribonucleoprotein complex"/>
    <property type="evidence" value="ECO:0007669"/>
    <property type="project" value="UniProtKB-KW"/>
</dbReference>
<evidence type="ECO:0000256" key="3">
    <source>
        <dbReference type="ARBA" id="ARBA00023274"/>
    </source>
</evidence>
<dbReference type="EMBL" id="KT006961">
    <property type="protein sequence ID" value="AKQ01338.1"/>
    <property type="molecule type" value="Genomic_DNA"/>
</dbReference>
<dbReference type="HAMAP" id="MF_01369_B">
    <property type="entry name" value="Ribosomal_uL23_B"/>
    <property type="match status" value="1"/>
</dbReference>
<name>A0A0H4T194_9BACT</name>
<sequence>MADLIIRPILTEKITAMQDQRQYAFEVPTLANKIEIGKAVEKRFNVKVTSVRTMRVHGKSKVQLTRRGRFDGRTRTWKKALVTLKDGDKIDLFTTTT</sequence>
<reference evidence="5" key="1">
    <citation type="journal article" date="2015" name="ISME J.">
        <title>Aquifer environment selects for microbial species cohorts in sediment and groundwater.</title>
        <authorList>
            <person name="Hug L.A."/>
            <person name="Thomas B.C."/>
            <person name="Brown C.T."/>
            <person name="Frischkorn K.R."/>
            <person name="Williams K.H."/>
            <person name="Tringe S.G."/>
            <person name="Banfield J.F."/>
        </authorList>
    </citation>
    <scope>NUCLEOTIDE SEQUENCE</scope>
</reference>
<dbReference type="InterPro" id="IPR012677">
    <property type="entry name" value="Nucleotide-bd_a/b_plait_sf"/>
</dbReference>
<keyword evidence="4" id="KW-0694">RNA-binding</keyword>
<dbReference type="GO" id="GO:0003735">
    <property type="term" value="F:structural constituent of ribosome"/>
    <property type="evidence" value="ECO:0007669"/>
    <property type="project" value="InterPro"/>
</dbReference>
<keyword evidence="4" id="KW-0699">rRNA-binding</keyword>
<dbReference type="SUPFAM" id="SSF54189">
    <property type="entry name" value="Ribosomal proteins S24e, L23 and L15e"/>
    <property type="match status" value="1"/>
</dbReference>
<dbReference type="Gene3D" id="3.30.70.330">
    <property type="match status" value="1"/>
</dbReference>
<comment type="similarity">
    <text evidence="1 4">Belongs to the universal ribosomal protein uL23 family.</text>
</comment>
<dbReference type="InterPro" id="IPR012678">
    <property type="entry name" value="Ribosomal_uL23/eL15/eS24_sf"/>
</dbReference>